<evidence type="ECO:0000256" key="5">
    <source>
        <dbReference type="ARBA" id="ARBA00022840"/>
    </source>
</evidence>
<evidence type="ECO:0000313" key="10">
    <source>
        <dbReference type="Proteomes" id="UP001470023"/>
    </source>
</evidence>
<feature type="transmembrane region" description="Helical" evidence="7">
    <location>
        <begin position="193"/>
        <end position="215"/>
    </location>
</feature>
<dbReference type="EC" id="2.7.11.1" evidence="1"/>
<dbReference type="SUPFAM" id="SSF56112">
    <property type="entry name" value="Protein kinase-like (PK-like)"/>
    <property type="match status" value="1"/>
</dbReference>
<evidence type="ECO:0000256" key="7">
    <source>
        <dbReference type="SAM" id="Phobius"/>
    </source>
</evidence>
<keyword evidence="7" id="KW-1133">Transmembrane helix</keyword>
<keyword evidence="2 9" id="KW-0808">Transferase</keyword>
<feature type="region of interest" description="Disordered" evidence="6">
    <location>
        <begin position="219"/>
        <end position="316"/>
    </location>
</feature>
<proteinExistence type="predicted"/>
<gene>
    <name evidence="9" type="ORF">ABT272_31075</name>
</gene>
<dbReference type="GO" id="GO:0004674">
    <property type="term" value="F:protein serine/threonine kinase activity"/>
    <property type="evidence" value="ECO:0007669"/>
    <property type="project" value="UniProtKB-EC"/>
</dbReference>
<dbReference type="Pfam" id="PF00069">
    <property type="entry name" value="Pkinase"/>
    <property type="match status" value="1"/>
</dbReference>
<accession>A0ABV1UEK4</accession>
<evidence type="ECO:0000256" key="6">
    <source>
        <dbReference type="SAM" id="MobiDB-lite"/>
    </source>
</evidence>
<keyword evidence="10" id="KW-1185">Reference proteome</keyword>
<dbReference type="Proteomes" id="UP001470023">
    <property type="component" value="Unassembled WGS sequence"/>
</dbReference>
<keyword evidence="5" id="KW-0067">ATP-binding</keyword>
<dbReference type="PANTHER" id="PTHR43671:SF13">
    <property type="entry name" value="SERINE_THREONINE-PROTEIN KINASE NEK2"/>
    <property type="match status" value="1"/>
</dbReference>
<dbReference type="InterPro" id="IPR000719">
    <property type="entry name" value="Prot_kinase_dom"/>
</dbReference>
<evidence type="ECO:0000256" key="2">
    <source>
        <dbReference type="ARBA" id="ARBA00022679"/>
    </source>
</evidence>
<dbReference type="PROSITE" id="PS00108">
    <property type="entry name" value="PROTEIN_KINASE_ST"/>
    <property type="match status" value="1"/>
</dbReference>
<feature type="domain" description="Protein kinase" evidence="8">
    <location>
        <begin position="1"/>
        <end position="143"/>
    </location>
</feature>
<feature type="compositionally biased region" description="Low complexity" evidence="6">
    <location>
        <begin position="226"/>
        <end position="238"/>
    </location>
</feature>
<comment type="caution">
    <text evidence="9">The sequence shown here is derived from an EMBL/GenBank/DDBJ whole genome shotgun (WGS) entry which is preliminary data.</text>
</comment>
<dbReference type="Gene3D" id="1.10.510.10">
    <property type="entry name" value="Transferase(Phosphotransferase) domain 1"/>
    <property type="match status" value="1"/>
</dbReference>
<evidence type="ECO:0000313" key="9">
    <source>
        <dbReference type="EMBL" id="MER6432131.1"/>
    </source>
</evidence>
<dbReference type="CDD" id="cd14014">
    <property type="entry name" value="STKc_PknB_like"/>
    <property type="match status" value="1"/>
</dbReference>
<dbReference type="PANTHER" id="PTHR43671">
    <property type="entry name" value="SERINE/THREONINE-PROTEIN KINASE NEK"/>
    <property type="match status" value="1"/>
</dbReference>
<dbReference type="PROSITE" id="PS50011">
    <property type="entry name" value="PROTEIN_KINASE_DOM"/>
    <property type="match status" value="1"/>
</dbReference>
<dbReference type="InterPro" id="IPR050660">
    <property type="entry name" value="NEK_Ser/Thr_kinase"/>
</dbReference>
<organism evidence="9 10">
    <name type="scientific">Streptomyces sp. 900105245</name>
    <dbReference type="NCBI Taxonomy" id="3154379"/>
    <lineage>
        <taxon>Bacteria</taxon>
        <taxon>Bacillati</taxon>
        <taxon>Actinomycetota</taxon>
        <taxon>Actinomycetes</taxon>
        <taxon>Kitasatosporales</taxon>
        <taxon>Streptomycetaceae</taxon>
        <taxon>Streptomyces</taxon>
    </lineage>
</organism>
<protein>
    <recommendedName>
        <fullName evidence="1">non-specific serine/threonine protein kinase</fullName>
        <ecNumber evidence="1">2.7.11.1</ecNumber>
    </recommendedName>
</protein>
<feature type="compositionally biased region" description="Low complexity" evidence="6">
    <location>
        <begin position="298"/>
        <end position="310"/>
    </location>
</feature>
<dbReference type="SMART" id="SM00220">
    <property type="entry name" value="S_TKc"/>
    <property type="match status" value="1"/>
</dbReference>
<evidence type="ECO:0000256" key="3">
    <source>
        <dbReference type="ARBA" id="ARBA00022741"/>
    </source>
</evidence>
<name>A0ABV1UEK4_9ACTN</name>
<sequence length="316" mass="32252">MAAVHAAGVVHRDVKPGNVILAPDGPRMVDFGIAHALDGTSVTRTGVMTGTTGWISPEGYRTGAVGPAGDVFSWGALVAYAATGRLPFGTGAPDAVAARVMSADPDLAGIPDDLLALVTSALVKAPQERPTAAALAGQSTALLAAQSTQILQPEAMVPTLVGDLVTAGWEGLPPSEDDPAWTLARRRGARRRLWLSAAAAATGFAVAAVSAYLIAEHNRDGQPGSTRAGADTTAAATTSPDGRPAAVTAPGQLTLRKPGGRRPQQRPRPPSACRSLTRPPGAKRTASPRRTSAPSDLRTTSRTSTACATAHPFCKG</sequence>
<keyword evidence="3" id="KW-0547">Nucleotide-binding</keyword>
<dbReference type="InterPro" id="IPR011009">
    <property type="entry name" value="Kinase-like_dom_sf"/>
</dbReference>
<evidence type="ECO:0000259" key="8">
    <source>
        <dbReference type="PROSITE" id="PS50011"/>
    </source>
</evidence>
<dbReference type="InterPro" id="IPR008271">
    <property type="entry name" value="Ser/Thr_kinase_AS"/>
</dbReference>
<evidence type="ECO:0000256" key="4">
    <source>
        <dbReference type="ARBA" id="ARBA00022777"/>
    </source>
</evidence>
<keyword evidence="4 9" id="KW-0418">Kinase</keyword>
<evidence type="ECO:0000256" key="1">
    <source>
        <dbReference type="ARBA" id="ARBA00012513"/>
    </source>
</evidence>
<dbReference type="EMBL" id="JBEPAZ010000037">
    <property type="protein sequence ID" value="MER6432131.1"/>
    <property type="molecule type" value="Genomic_DNA"/>
</dbReference>
<keyword evidence="7" id="KW-0812">Transmembrane</keyword>
<keyword evidence="7" id="KW-0472">Membrane</keyword>
<reference evidence="9 10" key="1">
    <citation type="submission" date="2024-06" db="EMBL/GenBank/DDBJ databases">
        <title>The Natural Products Discovery Center: Release of the First 8490 Sequenced Strains for Exploring Actinobacteria Biosynthetic Diversity.</title>
        <authorList>
            <person name="Kalkreuter E."/>
            <person name="Kautsar S.A."/>
            <person name="Yang D."/>
            <person name="Bader C.D."/>
            <person name="Teijaro C.N."/>
            <person name="Fluegel L."/>
            <person name="Davis C.M."/>
            <person name="Simpson J.R."/>
            <person name="Lauterbach L."/>
            <person name="Steele A.D."/>
            <person name="Gui C."/>
            <person name="Meng S."/>
            <person name="Li G."/>
            <person name="Viehrig K."/>
            <person name="Ye F."/>
            <person name="Su P."/>
            <person name="Kiefer A.F."/>
            <person name="Nichols A."/>
            <person name="Cepeda A.J."/>
            <person name="Yan W."/>
            <person name="Fan B."/>
            <person name="Jiang Y."/>
            <person name="Adhikari A."/>
            <person name="Zheng C.-J."/>
            <person name="Schuster L."/>
            <person name="Cowan T.M."/>
            <person name="Smanski M.J."/>
            <person name="Chevrette M.G."/>
            <person name="De Carvalho L.P.S."/>
            <person name="Shen B."/>
        </authorList>
    </citation>
    <scope>NUCLEOTIDE SEQUENCE [LARGE SCALE GENOMIC DNA]</scope>
    <source>
        <strain evidence="9 10">NPDC001166</strain>
    </source>
</reference>
<dbReference type="RefSeq" id="WP_352065007.1">
    <property type="nucleotide sequence ID" value="NZ_JBEPAZ010000037.1"/>
</dbReference>